<dbReference type="AlphaFoldDB" id="A0A835N7G8"/>
<sequence>MICTATGNSSFSAVVGVRLEGMENIIELMEDFGGAELAQHPGKDLEVMPAHVEGVLEQNLIRLEKRSAAMRGGGLIVLCMIRIMQHVESYRPSFPLSHRYVCVTNTYNGAWILAAII</sequence>
<organism evidence="1 2">
    <name type="scientific">Salix dunnii</name>
    <dbReference type="NCBI Taxonomy" id="1413687"/>
    <lineage>
        <taxon>Eukaryota</taxon>
        <taxon>Viridiplantae</taxon>
        <taxon>Streptophyta</taxon>
        <taxon>Embryophyta</taxon>
        <taxon>Tracheophyta</taxon>
        <taxon>Spermatophyta</taxon>
        <taxon>Magnoliopsida</taxon>
        <taxon>eudicotyledons</taxon>
        <taxon>Gunneridae</taxon>
        <taxon>Pentapetalae</taxon>
        <taxon>rosids</taxon>
        <taxon>fabids</taxon>
        <taxon>Malpighiales</taxon>
        <taxon>Salicaceae</taxon>
        <taxon>Saliceae</taxon>
        <taxon>Salix</taxon>
    </lineage>
</organism>
<dbReference type="EMBL" id="JADGMS010000002">
    <property type="protein sequence ID" value="KAF9687559.1"/>
    <property type="molecule type" value="Genomic_DNA"/>
</dbReference>
<gene>
    <name evidence="1" type="ORF">SADUNF_Sadunf02G0106000</name>
</gene>
<keyword evidence="2" id="KW-1185">Reference proteome</keyword>
<protein>
    <submittedName>
        <fullName evidence="1">Uncharacterized protein</fullName>
    </submittedName>
</protein>
<comment type="caution">
    <text evidence="1">The sequence shown here is derived from an EMBL/GenBank/DDBJ whole genome shotgun (WGS) entry which is preliminary data.</text>
</comment>
<reference evidence="1 2" key="1">
    <citation type="submission" date="2020-10" db="EMBL/GenBank/DDBJ databases">
        <title>Plant Genome Project.</title>
        <authorList>
            <person name="Zhang R.-G."/>
        </authorList>
    </citation>
    <scope>NUCLEOTIDE SEQUENCE [LARGE SCALE GENOMIC DNA]</scope>
    <source>
        <strain evidence="1">FAFU-HL-1</strain>
        <tissue evidence="1">Leaf</tissue>
    </source>
</reference>
<accession>A0A835N7G8</accession>
<dbReference type="Proteomes" id="UP000657918">
    <property type="component" value="Unassembled WGS sequence"/>
</dbReference>
<evidence type="ECO:0000313" key="2">
    <source>
        <dbReference type="Proteomes" id="UP000657918"/>
    </source>
</evidence>
<proteinExistence type="predicted"/>
<evidence type="ECO:0000313" key="1">
    <source>
        <dbReference type="EMBL" id="KAF9687559.1"/>
    </source>
</evidence>
<name>A0A835N7G8_9ROSI</name>